<dbReference type="GO" id="GO:0008939">
    <property type="term" value="F:nicotinate-nucleotide-dimethylbenzimidazole phosphoribosyltransferase activity"/>
    <property type="evidence" value="ECO:0007669"/>
    <property type="project" value="InterPro"/>
</dbReference>
<name>A0A7G9YFY2_9EURY</name>
<comment type="similarity">
    <text evidence="1">Belongs to the UPF0284 family.</text>
</comment>
<organism evidence="2">
    <name type="scientific">Candidatus Methanogaster sp. ANME-2c ERB4</name>
    <dbReference type="NCBI Taxonomy" id="2759911"/>
    <lineage>
        <taxon>Archaea</taxon>
        <taxon>Methanobacteriati</taxon>
        <taxon>Methanobacteriota</taxon>
        <taxon>Stenosarchaea group</taxon>
        <taxon>Methanomicrobia</taxon>
        <taxon>Methanosarcinales</taxon>
        <taxon>ANME-2 cluster</taxon>
        <taxon>Candidatus Methanogasteraceae</taxon>
        <taxon>Candidatus Methanogaster</taxon>
    </lineage>
</organism>
<sequence>MPQRSSLAVLRPGTMSSNWITSTETPEDCRSNPLFLCVLSNTDTCRIPNISAAGATTELNDYTPAGDAEIVVYGSTRSVPELPMKQDGAPTPAVMTRAALQLTDIPYLFVNAGLRIVPDVPAIDLGALPGRDIRYGDAVPHASAIYESATQIGLQLGKLSDVIIIGESIPGGTTTALGILTALGYEYGISSSYMKNPLEIKRAVVRQGIDASGLTIDGARADPLRAIAAIGDPMMPAVAGLIRGMTSSDMSIVLAGGTQMIAVFTILMHLGIDTGRISIATTKYVSQDPSIDFDAVIRDLGCPTHVVDPGFADSRLPGLRKYEAGEVKEGVGAGGAMYAAGMLGVTQREMLVAVEAVYEELMGG</sequence>
<dbReference type="AlphaFoldDB" id="A0A7G9YFY2"/>
<dbReference type="PANTHER" id="PTHR38811:SF1">
    <property type="entry name" value="UPF0284 PROTEIN SLL1500"/>
    <property type="match status" value="1"/>
</dbReference>
<dbReference type="InterPro" id="IPR036087">
    <property type="entry name" value="Nict_dMeBzImd_PRibTrfase_sf"/>
</dbReference>
<dbReference type="Gene3D" id="3.40.50.10210">
    <property type="match status" value="1"/>
</dbReference>
<proteinExistence type="inferred from homology"/>
<accession>A0A7G9YFY2</accession>
<dbReference type="SUPFAM" id="SSF52733">
    <property type="entry name" value="Nicotinate mononucleotide:5,6-dimethylbenzimidazole phosphoribosyltransferase (CobT)"/>
    <property type="match status" value="1"/>
</dbReference>
<gene>
    <name evidence="2" type="ORF">GBMLOPDG_00012</name>
</gene>
<dbReference type="PANTHER" id="PTHR38811">
    <property type="match status" value="1"/>
</dbReference>
<dbReference type="InterPro" id="IPR003200">
    <property type="entry name" value="Nict_dMeBzImd_PRibTrfase"/>
</dbReference>
<dbReference type="NCBIfam" id="TIGR00303">
    <property type="entry name" value="nicotinate mononucleotide-dependent phosphoribosyltransferase CobT"/>
    <property type="match status" value="1"/>
</dbReference>
<dbReference type="NCBIfam" id="NF003372">
    <property type="entry name" value="PRK04447.1-5"/>
    <property type="match status" value="1"/>
</dbReference>
<dbReference type="HAMAP" id="MF_01086">
    <property type="entry name" value="UPF0284"/>
    <property type="match status" value="1"/>
</dbReference>
<dbReference type="InterPro" id="IPR002805">
    <property type="entry name" value="Nict_dMeBzImd_PRibTrfase_arc"/>
</dbReference>
<protein>
    <recommendedName>
        <fullName evidence="1">UPF0284 protein GBMLOPDG_00012</fullName>
    </recommendedName>
</protein>
<evidence type="ECO:0000313" key="2">
    <source>
        <dbReference type="EMBL" id="QNO46916.1"/>
    </source>
</evidence>
<dbReference type="CDD" id="cd02439">
    <property type="entry name" value="DMB-PRT_CobT"/>
    <property type="match status" value="1"/>
</dbReference>
<reference evidence="2" key="1">
    <citation type="submission" date="2020-06" db="EMBL/GenBank/DDBJ databases">
        <title>Unique genomic features of the anaerobic methanotrophic archaea.</title>
        <authorList>
            <person name="Chadwick G.L."/>
            <person name="Skennerton C.T."/>
            <person name="Laso-Perez R."/>
            <person name="Leu A.O."/>
            <person name="Speth D.R."/>
            <person name="Yu H."/>
            <person name="Morgan-Lang C."/>
            <person name="Hatzenpichler R."/>
            <person name="Goudeau D."/>
            <person name="Malmstrom R."/>
            <person name="Brazelton W.J."/>
            <person name="Woyke T."/>
            <person name="Hallam S.J."/>
            <person name="Tyson G.W."/>
            <person name="Wegener G."/>
            <person name="Boetius A."/>
            <person name="Orphan V."/>
        </authorList>
    </citation>
    <scope>NUCLEOTIDE SEQUENCE</scope>
</reference>
<evidence type="ECO:0000256" key="1">
    <source>
        <dbReference type="HAMAP-Rule" id="MF_01086"/>
    </source>
</evidence>
<dbReference type="EMBL" id="MT631235">
    <property type="protein sequence ID" value="QNO46916.1"/>
    <property type="molecule type" value="Genomic_DNA"/>
</dbReference>